<feature type="compositionally biased region" description="Polar residues" evidence="1">
    <location>
        <begin position="291"/>
        <end position="301"/>
    </location>
</feature>
<proteinExistence type="predicted"/>
<feature type="transmembrane region" description="Helical" evidence="2">
    <location>
        <begin position="581"/>
        <end position="597"/>
    </location>
</feature>
<name>A0AAV7EV95_ARIFI</name>
<feature type="transmembrane region" description="Helical" evidence="2">
    <location>
        <begin position="468"/>
        <end position="491"/>
    </location>
</feature>
<keyword evidence="2" id="KW-0472">Membrane</keyword>
<protein>
    <submittedName>
        <fullName evidence="3">Uncharacterized protein</fullName>
    </submittedName>
</protein>
<feature type="transmembrane region" description="Helical" evidence="2">
    <location>
        <begin position="541"/>
        <end position="561"/>
    </location>
</feature>
<evidence type="ECO:0000256" key="1">
    <source>
        <dbReference type="SAM" id="MobiDB-lite"/>
    </source>
</evidence>
<evidence type="ECO:0000256" key="2">
    <source>
        <dbReference type="SAM" id="Phobius"/>
    </source>
</evidence>
<dbReference type="PANTHER" id="PTHR35310:SF1">
    <property type="entry name" value="CELL WALL INTEGRITY_STRESS RESPONSE COMPONENT-LIKE PROTEIN"/>
    <property type="match status" value="1"/>
</dbReference>
<feature type="compositionally biased region" description="Basic and acidic residues" evidence="1">
    <location>
        <begin position="117"/>
        <end position="139"/>
    </location>
</feature>
<accession>A0AAV7EV95</accession>
<organism evidence="3 4">
    <name type="scientific">Aristolochia fimbriata</name>
    <name type="common">White veined hardy Dutchman's pipe vine</name>
    <dbReference type="NCBI Taxonomy" id="158543"/>
    <lineage>
        <taxon>Eukaryota</taxon>
        <taxon>Viridiplantae</taxon>
        <taxon>Streptophyta</taxon>
        <taxon>Embryophyta</taxon>
        <taxon>Tracheophyta</taxon>
        <taxon>Spermatophyta</taxon>
        <taxon>Magnoliopsida</taxon>
        <taxon>Magnoliidae</taxon>
        <taxon>Piperales</taxon>
        <taxon>Aristolochiaceae</taxon>
        <taxon>Aristolochia</taxon>
    </lineage>
</organism>
<keyword evidence="4" id="KW-1185">Reference proteome</keyword>
<dbReference type="Proteomes" id="UP000825729">
    <property type="component" value="Unassembled WGS sequence"/>
</dbReference>
<gene>
    <name evidence="3" type="ORF">H6P81_011522</name>
</gene>
<feature type="transmembrane region" description="Helical" evidence="2">
    <location>
        <begin position="511"/>
        <end position="534"/>
    </location>
</feature>
<comment type="caution">
    <text evidence="3">The sequence shown here is derived from an EMBL/GenBank/DDBJ whole genome shotgun (WGS) entry which is preliminary data.</text>
</comment>
<feature type="transmembrane region" description="Helical" evidence="2">
    <location>
        <begin position="432"/>
        <end position="456"/>
    </location>
</feature>
<dbReference type="AlphaFoldDB" id="A0AAV7EV95"/>
<evidence type="ECO:0000313" key="4">
    <source>
        <dbReference type="Proteomes" id="UP000825729"/>
    </source>
</evidence>
<dbReference type="EMBL" id="JAINDJ010000004">
    <property type="protein sequence ID" value="KAG9451557.1"/>
    <property type="molecule type" value="Genomic_DNA"/>
</dbReference>
<keyword evidence="2" id="KW-1133">Transmembrane helix</keyword>
<feature type="compositionally biased region" description="Basic and acidic residues" evidence="1">
    <location>
        <begin position="160"/>
        <end position="170"/>
    </location>
</feature>
<keyword evidence="2" id="KW-0812">Transmembrane</keyword>
<dbReference type="PANTHER" id="PTHR35310">
    <property type="entry name" value="CELL WALL INTEGRITY/STRESS RESPONSE COMPONENT-LIKE PROTEIN"/>
    <property type="match status" value="1"/>
</dbReference>
<evidence type="ECO:0000313" key="3">
    <source>
        <dbReference type="EMBL" id="KAG9451557.1"/>
    </source>
</evidence>
<reference evidence="3 4" key="1">
    <citation type="submission" date="2021-07" db="EMBL/GenBank/DDBJ databases">
        <title>The Aristolochia fimbriata genome: insights into angiosperm evolution, floral development and chemical biosynthesis.</title>
        <authorList>
            <person name="Jiao Y."/>
        </authorList>
    </citation>
    <scope>NUCLEOTIDE SEQUENCE [LARGE SCALE GENOMIC DNA]</scope>
    <source>
        <strain evidence="3">IBCAS-2021</strain>
        <tissue evidence="3">Leaf</tissue>
    </source>
</reference>
<sequence>MASSSSSYPVQYSSLMKCLLFLVVVCVYASVFACRVAVAQVEKRECLGGRRALLVLDDEFEDIQSNKKKPVVAKEAEEAQLKKKKVVSSGELEVEKPKKKKLVVDVEVEQVAKKKKSVADEKEEEKPKKKNTHTEESEKLKKKYTTAEEQVGVQKSKKKDKSDELEAEIPKKKKSSIAEEEEEADRVPKKKKEKILEEEEEEQSVPKKKKKTTSEEEDELTKKKKKGTIAAEEDTSLKKKKNFMVEDAEEEAAKPKKKKKAAVPEEEDEPKKKKTSAEEVEEQAKKKKITTEGTTVQTNSMKLVKEGKNQTKSMKPSSTTSKTDAKSLDSTSNSYKSSSSPTKKTSELSSASQSKPAQEKKSPGTQIPKSKLKLQTPPTTDDDDEDLITEFRDLTSKFQSDIERISTTSKVYLNKANREISLSFRPLIGSKYASIVASVSPYIFLLLPLIIFPLIYSRIRNFFLPLQTILIFAQIYLSIYFSILSLSYLVTGMEPLKAYYATSKASYVYTQVLQTLGYVLFLLVQVMHLVVVFATKERGTGARLVSLAQMIVGLAVGVHYYVSVAHRAVLREPPRTNWKVHAVYAACFTAVCLLARAERRKKAYLQESGEEGKQS</sequence>
<feature type="compositionally biased region" description="Low complexity" evidence="1">
    <location>
        <begin position="311"/>
        <end position="350"/>
    </location>
</feature>
<feature type="region of interest" description="Disordered" evidence="1">
    <location>
        <begin position="116"/>
        <end position="385"/>
    </location>
</feature>